<dbReference type="RefSeq" id="WP_261788888.1">
    <property type="nucleotide sequence ID" value="NZ_CP009507.1"/>
</dbReference>
<dbReference type="InterPro" id="IPR001845">
    <property type="entry name" value="HTH_ArsR_DNA-bd_dom"/>
</dbReference>
<dbReference type="Gene3D" id="3.40.50.10770">
    <property type="entry name" value="Hypothetical protein VC1899 like domain (Restriction endonuclease-like)"/>
    <property type="match status" value="1"/>
</dbReference>
<organism evidence="3 4">
    <name type="scientific">Methanosarcina siciliae HI350</name>
    <dbReference type="NCBI Taxonomy" id="1434119"/>
    <lineage>
        <taxon>Archaea</taxon>
        <taxon>Methanobacteriati</taxon>
        <taxon>Methanobacteriota</taxon>
        <taxon>Stenosarchaea group</taxon>
        <taxon>Methanomicrobia</taxon>
        <taxon>Methanosarcinales</taxon>
        <taxon>Methanosarcinaceae</taxon>
        <taxon>Methanosarcina</taxon>
    </lineage>
</organism>
<dbReference type="EMBL" id="CP009507">
    <property type="protein sequence ID" value="AKB33712.1"/>
    <property type="molecule type" value="Genomic_DNA"/>
</dbReference>
<dbReference type="NCBIfam" id="TIGR01884">
    <property type="entry name" value="cas_HTH"/>
    <property type="match status" value="1"/>
</dbReference>
<reference evidence="3 4" key="1">
    <citation type="submission" date="2014-07" db="EMBL/GenBank/DDBJ databases">
        <title>Methanogenic archaea and the global carbon cycle.</title>
        <authorList>
            <person name="Henriksen J.R."/>
            <person name="Luke J."/>
            <person name="Reinhart S."/>
            <person name="Benedict M.N."/>
            <person name="Youngblut N.D."/>
            <person name="Metcalf M.E."/>
            <person name="Whitaker R.J."/>
            <person name="Metcalf W.W."/>
        </authorList>
    </citation>
    <scope>NUCLEOTIDE SEQUENCE [LARGE SCALE GENOMIC DNA]</scope>
    <source>
        <strain evidence="3 4">HI350</strain>
    </source>
</reference>
<dbReference type="InterPro" id="IPR036390">
    <property type="entry name" value="WH_DNA-bd_sf"/>
</dbReference>
<proteinExistence type="predicted"/>
<dbReference type="InterPro" id="IPR011335">
    <property type="entry name" value="Restrct_endonuc-II-like"/>
</dbReference>
<evidence type="ECO:0000259" key="1">
    <source>
        <dbReference type="Pfam" id="PF01022"/>
    </source>
</evidence>
<dbReference type="InterPro" id="IPR010163">
    <property type="entry name" value="Csa3"/>
</dbReference>
<name>A0A0E3PG54_9EURY</name>
<evidence type="ECO:0000259" key="2">
    <source>
        <dbReference type="Pfam" id="PF19810"/>
    </source>
</evidence>
<dbReference type="InterPro" id="IPR036388">
    <property type="entry name" value="WH-like_DNA-bd_sf"/>
</dbReference>
<dbReference type="Proteomes" id="UP000033092">
    <property type="component" value="Chromosome"/>
</dbReference>
<dbReference type="Pfam" id="PF19810">
    <property type="entry name" value="HFX_2341_N"/>
    <property type="match status" value="1"/>
</dbReference>
<dbReference type="PATRIC" id="fig|1434119.4.peg.3942"/>
<dbReference type="Gene3D" id="1.10.10.10">
    <property type="entry name" value="Winged helix-like DNA-binding domain superfamily/Winged helix DNA-binding domain"/>
    <property type="match status" value="1"/>
</dbReference>
<feature type="domain" description="HTH arsR-type" evidence="1">
    <location>
        <begin position="153"/>
        <end position="196"/>
    </location>
</feature>
<protein>
    <submittedName>
        <fullName evidence="3">CRISPR-associated protein, Csa3 family</fullName>
    </submittedName>
</protein>
<accession>A0A0E3PG54</accession>
<gene>
    <name evidence="3" type="ORF">MSSIH_3022</name>
</gene>
<feature type="domain" description="HFX-2341-like N-terminal" evidence="2">
    <location>
        <begin position="25"/>
        <end position="134"/>
    </location>
</feature>
<evidence type="ECO:0000313" key="3">
    <source>
        <dbReference type="EMBL" id="AKB33712.1"/>
    </source>
</evidence>
<evidence type="ECO:0000313" key="4">
    <source>
        <dbReference type="Proteomes" id="UP000033092"/>
    </source>
</evidence>
<sequence length="214" mass="23763">MGKHLIHPNNTNHLMSKLTLISTIYSLEPVIICVTRLAPSKIILLSEEGANEKKIQSEEMIEKTFKNALEVEKKYTALYDTVRVAKDVAELIEKEHDRGNQVIVNVSGGRKPQAFGALFGAYARNDMVQRIVYVTEEDSMMIDFPVLSFNLSETKKLILEEIQKGNSAVTKIAATAGISKGMTYNHLRELKNMGYIADGDNGYIITDAGKIASI</sequence>
<dbReference type="AlphaFoldDB" id="A0A0E3PG54"/>
<dbReference type="SUPFAM" id="SSF52980">
    <property type="entry name" value="Restriction endonuclease-like"/>
    <property type="match status" value="1"/>
</dbReference>
<dbReference type="KEGG" id="msz:MSSIH_3022"/>
<dbReference type="GeneID" id="41607179"/>
<dbReference type="InterPro" id="IPR046260">
    <property type="entry name" value="HFX_2341-like_N"/>
</dbReference>
<dbReference type="GO" id="GO:0003700">
    <property type="term" value="F:DNA-binding transcription factor activity"/>
    <property type="evidence" value="ECO:0007669"/>
    <property type="project" value="InterPro"/>
</dbReference>
<dbReference type="Pfam" id="PF01022">
    <property type="entry name" value="HTH_5"/>
    <property type="match status" value="1"/>
</dbReference>
<dbReference type="SUPFAM" id="SSF46785">
    <property type="entry name" value="Winged helix' DNA-binding domain"/>
    <property type="match status" value="1"/>
</dbReference>
<dbReference type="HOGENOM" id="CLU_1363668_0_0_2"/>